<feature type="compositionally biased region" description="Gly residues" evidence="1">
    <location>
        <begin position="9"/>
        <end position="18"/>
    </location>
</feature>
<reference evidence="4" key="1">
    <citation type="journal article" date="2019" name="Int. J. Syst. Evol. Microbiol.">
        <title>The Global Catalogue of Microorganisms (GCM) 10K type strain sequencing project: providing services to taxonomists for standard genome sequencing and annotation.</title>
        <authorList>
            <consortium name="The Broad Institute Genomics Platform"/>
            <consortium name="The Broad Institute Genome Sequencing Center for Infectious Disease"/>
            <person name="Wu L."/>
            <person name="Ma J."/>
        </authorList>
    </citation>
    <scope>NUCLEOTIDE SEQUENCE [LARGE SCALE GENOMIC DNA]</scope>
    <source>
        <strain evidence="4">ICMP 257</strain>
    </source>
</reference>
<accession>A0ABV9VH26</accession>
<name>A0ABV9VH26_STRAZ</name>
<organism evidence="3 4">
    <name type="scientific">Streptomyces atroolivaceus</name>
    <dbReference type="NCBI Taxonomy" id="66869"/>
    <lineage>
        <taxon>Bacteria</taxon>
        <taxon>Bacillati</taxon>
        <taxon>Actinomycetota</taxon>
        <taxon>Actinomycetes</taxon>
        <taxon>Kitasatosporales</taxon>
        <taxon>Streptomycetaceae</taxon>
        <taxon>Streptomyces</taxon>
    </lineage>
</organism>
<evidence type="ECO:0000313" key="3">
    <source>
        <dbReference type="EMBL" id="MFC4982498.1"/>
    </source>
</evidence>
<dbReference type="EMBL" id="JBHSJE010000011">
    <property type="protein sequence ID" value="MFC4982498.1"/>
    <property type="molecule type" value="Genomic_DNA"/>
</dbReference>
<keyword evidence="2" id="KW-1133">Transmembrane helix</keyword>
<feature type="transmembrane region" description="Helical" evidence="2">
    <location>
        <begin position="95"/>
        <end position="118"/>
    </location>
</feature>
<feature type="transmembrane region" description="Helical" evidence="2">
    <location>
        <begin position="43"/>
        <end position="62"/>
    </location>
</feature>
<dbReference type="Proteomes" id="UP001595908">
    <property type="component" value="Unassembled WGS sequence"/>
</dbReference>
<dbReference type="GeneID" id="31235806"/>
<dbReference type="InterPro" id="IPR018723">
    <property type="entry name" value="DUF2254_membrane"/>
</dbReference>
<dbReference type="Pfam" id="PF10011">
    <property type="entry name" value="DUF2254"/>
    <property type="match status" value="1"/>
</dbReference>
<keyword evidence="2" id="KW-0472">Membrane</keyword>
<sequence length="457" mass="49187">MRGKSGPSGTSGPGGISGPSGTSAHPPRPPRALTSLRERLRDTFWLAPAAGLVGAFVLWLVLSELDTRIVAHLQKEGAYEELRDLLTFAADARTIVTTVSAAMMTFIGVVFSISLVAVQMASGQLTPRVVRIFVRSRISKLTLTVFLATFAFSLLALTSYEGGPQPDPRRVMSAPFLQSLLTLGLVGLSLLLFVAYVSSTLRLMQVGPVLDHITREALRALARQPAGAADGPPLGPGTAHVVHREEAGVVRDVAVARLVRAARRRGVVLRLVPRIGDFVVPGTPVLAVHGGAAPTRYALRHTVSVGVERALHQDPAFGLRQLSDIALRALSSSVNDPTTAVQCLDRIVQFLAVAVRMPLAPLHHRDRRGAVRLVQVVPGWTDLVDLAFEEIRWCAAASPQVTRRLLAGLDDLLLLAPEERREPLLRHRALLVEAVERTVPEAAARAFALHPDRQGIG</sequence>
<feature type="transmembrane region" description="Helical" evidence="2">
    <location>
        <begin position="138"/>
        <end position="156"/>
    </location>
</feature>
<feature type="region of interest" description="Disordered" evidence="1">
    <location>
        <begin position="1"/>
        <end position="32"/>
    </location>
</feature>
<keyword evidence="2" id="KW-0812">Transmembrane</keyword>
<keyword evidence="4" id="KW-1185">Reference proteome</keyword>
<feature type="transmembrane region" description="Helical" evidence="2">
    <location>
        <begin position="176"/>
        <end position="197"/>
    </location>
</feature>
<gene>
    <name evidence="3" type="ORF">ACFPL4_29840</name>
</gene>
<dbReference type="RefSeq" id="WP_078598274.1">
    <property type="nucleotide sequence ID" value="NZ_JBHSJE010000011.1"/>
</dbReference>
<evidence type="ECO:0000256" key="2">
    <source>
        <dbReference type="SAM" id="Phobius"/>
    </source>
</evidence>
<protein>
    <submittedName>
        <fullName evidence="3">DUF2254 domain-containing protein</fullName>
    </submittedName>
</protein>
<evidence type="ECO:0000313" key="4">
    <source>
        <dbReference type="Proteomes" id="UP001595908"/>
    </source>
</evidence>
<comment type="caution">
    <text evidence="3">The sequence shown here is derived from an EMBL/GenBank/DDBJ whole genome shotgun (WGS) entry which is preliminary data.</text>
</comment>
<evidence type="ECO:0000256" key="1">
    <source>
        <dbReference type="SAM" id="MobiDB-lite"/>
    </source>
</evidence>
<proteinExistence type="predicted"/>